<proteinExistence type="predicted"/>
<dbReference type="PANTHER" id="PTHR43861">
    <property type="entry name" value="TRANS-ACONITATE 2-METHYLTRANSFERASE-RELATED"/>
    <property type="match status" value="1"/>
</dbReference>
<protein>
    <recommendedName>
        <fullName evidence="5">Class I SAM-dependent methyltransferase</fullName>
    </recommendedName>
</protein>
<evidence type="ECO:0000313" key="3">
    <source>
        <dbReference type="EMBL" id="UYP48045.1"/>
    </source>
</evidence>
<evidence type="ECO:0000259" key="1">
    <source>
        <dbReference type="Pfam" id="PF08421"/>
    </source>
</evidence>
<reference evidence="3" key="1">
    <citation type="submission" date="2022-09" db="EMBL/GenBank/DDBJ databases">
        <title>Actin cytoskeleton and complex cell architecture in an #Asgard archaeon.</title>
        <authorList>
            <person name="Ponce Toledo R.I."/>
            <person name="Schleper C."/>
            <person name="Rodrigues Oliveira T."/>
            <person name="Wollweber F."/>
            <person name="Xu J."/>
            <person name="Rittmann S."/>
            <person name="Klingl A."/>
            <person name="Pilhofer M."/>
        </authorList>
    </citation>
    <scope>NUCLEOTIDE SEQUENCE</scope>
    <source>
        <strain evidence="3">B-35</strain>
    </source>
</reference>
<organism evidence="3 4">
    <name type="scientific">Candidatus Lokiarchaeum ossiferum</name>
    <dbReference type="NCBI Taxonomy" id="2951803"/>
    <lineage>
        <taxon>Archaea</taxon>
        <taxon>Promethearchaeati</taxon>
        <taxon>Promethearchaeota</taxon>
        <taxon>Promethearchaeia</taxon>
        <taxon>Promethearchaeales</taxon>
        <taxon>Promethearchaeaceae</taxon>
        <taxon>Candidatus Lokiarchaeum</taxon>
    </lineage>
</organism>
<dbReference type="Pfam" id="PF13489">
    <property type="entry name" value="Methyltransf_23"/>
    <property type="match status" value="1"/>
</dbReference>
<dbReference type="InterPro" id="IPR013691">
    <property type="entry name" value="MeTrfase_14"/>
</dbReference>
<dbReference type="Gene3D" id="6.20.50.110">
    <property type="entry name" value="Methyltransferase, zinc-binding domain"/>
    <property type="match status" value="1"/>
</dbReference>
<keyword evidence="4" id="KW-1185">Reference proteome</keyword>
<dbReference type="Pfam" id="PF08484">
    <property type="entry name" value="Methyltransf_14"/>
    <property type="match status" value="1"/>
</dbReference>
<evidence type="ECO:0000259" key="2">
    <source>
        <dbReference type="Pfam" id="PF08484"/>
    </source>
</evidence>
<dbReference type="Pfam" id="PF08421">
    <property type="entry name" value="Methyltransf_13"/>
    <property type="match status" value="1"/>
</dbReference>
<dbReference type="Gene3D" id="3.40.50.150">
    <property type="entry name" value="Vaccinia Virus protein VP39"/>
    <property type="match status" value="1"/>
</dbReference>
<gene>
    <name evidence="3" type="ORF">NEF87_004330</name>
</gene>
<evidence type="ECO:0008006" key="5">
    <source>
        <dbReference type="Google" id="ProtNLM"/>
    </source>
</evidence>
<dbReference type="InterPro" id="IPR038576">
    <property type="entry name" value="Methyltransf_Zn-bd_dom_put_sf"/>
</dbReference>
<dbReference type="SUPFAM" id="SSF53335">
    <property type="entry name" value="S-adenosyl-L-methionine-dependent methyltransferases"/>
    <property type="match status" value="1"/>
</dbReference>
<name>A0ABY6HX06_9ARCH</name>
<dbReference type="EMBL" id="CP104013">
    <property type="protein sequence ID" value="UYP48045.1"/>
    <property type="molecule type" value="Genomic_DNA"/>
</dbReference>
<feature type="domain" description="C-methyltransferase" evidence="2">
    <location>
        <begin position="246"/>
        <end position="403"/>
    </location>
</feature>
<dbReference type="PANTHER" id="PTHR43861:SF5">
    <property type="entry name" value="BLL5978 PROTEIN"/>
    <property type="match status" value="1"/>
</dbReference>
<accession>A0ABY6HX06</accession>
<feature type="domain" description="Methyltransferase putative zinc binding" evidence="1">
    <location>
        <begin position="6"/>
        <end position="66"/>
    </location>
</feature>
<dbReference type="Proteomes" id="UP001208689">
    <property type="component" value="Chromosome"/>
</dbReference>
<evidence type="ECO:0000313" key="4">
    <source>
        <dbReference type="Proteomes" id="UP001208689"/>
    </source>
</evidence>
<dbReference type="Gene3D" id="3.40.50.720">
    <property type="entry name" value="NAD(P)-binding Rossmann-like Domain"/>
    <property type="match status" value="1"/>
</dbReference>
<dbReference type="InterPro" id="IPR029063">
    <property type="entry name" value="SAM-dependent_MTases_sf"/>
</dbReference>
<dbReference type="InterPro" id="IPR013630">
    <property type="entry name" value="Methyltransf_Zn-bd_dom_put"/>
</dbReference>
<sequence length="408" mass="46328">MKITKCRVCKNDNFHQILDLGETPLANAFIEKKSKKKEHFYPLNVVWCDKCGLLMIDEVVPPEIMFKNYIYVSGTSPTLKKHFGDLARDAISTYNVKPGELVVDIASNDGTLLKEFKNQGLSVQGIDPAENISEIARNSGIPTETDFINEKVALKVKKNIGAAKLITATNVVAHINDLDELFRSIKIMLQPDGIFIIEVPYMVDLIENVEFDTIYHEHLSYFAVGPIKILFDNNDFKLIRVKHVSIHGGTIRLFGARKNSSLNIDKSVEEFLIREESMNVNKIEYYKNFALKVENLKVNLLKTLKDIKENGKKIAGYGASAKGNTLLNYFGIDNLTLEYIGDLNKLKQNQITPGTHIPVVNPILIKENQIDYLLILAWNFKTEIMKQQNYIREWGGKFIIPIPQVEIL</sequence>